<reference evidence="3" key="1">
    <citation type="submission" date="2022-10" db="EMBL/GenBank/DDBJ databases">
        <title>Novel sulphate-reducing endosymbionts in the free-living metamonad Anaeramoeba.</title>
        <authorList>
            <person name="Jerlstrom-Hultqvist J."/>
            <person name="Cepicka I."/>
            <person name="Gallot-Lavallee L."/>
            <person name="Salas-Leiva D."/>
            <person name="Curtis B.A."/>
            <person name="Zahonova K."/>
            <person name="Pipaliya S."/>
            <person name="Dacks J."/>
            <person name="Roger A.J."/>
        </authorList>
    </citation>
    <scope>NUCLEOTIDE SEQUENCE</scope>
    <source>
        <strain evidence="3">BMAN</strain>
    </source>
</reference>
<keyword evidence="4" id="KW-1185">Reference proteome</keyword>
<sequence>MKEIEEEFSSNDFDSNDSDSSEKEIKYKKTKQLPILSFKSEENLSNLHKEPSQMLFKQIQKVSIIPSNVILKSNSTSSLFVDHTLISPIPKIIIEGISQALFFQIGKEENIKEEFEIFEEPINWRKKNPNLKELRTFIENIQSSAELPSEVLIISLIYIERLIKKTGIKLNKFNWRKIVLSSLLLSLKVWDDFSVWNIDWIEMFPEISIQEMNELEKKFLEFISYQVLVSGNTYAKYFFEIESLCYLLNRKDVIKPLDKDSQQEIEERAKNIPFIEENDPNLRGIRSFGSDSDFIFRKTFYPANIKKV</sequence>
<dbReference type="CDD" id="cd20540">
    <property type="entry name" value="CYCLIN_CCNY_like"/>
    <property type="match status" value="1"/>
</dbReference>
<dbReference type="SMART" id="SM00385">
    <property type="entry name" value="CYCLIN"/>
    <property type="match status" value="1"/>
</dbReference>
<gene>
    <name evidence="3" type="ORF">M0811_13776</name>
</gene>
<dbReference type="GO" id="GO:0019901">
    <property type="term" value="F:protein kinase binding"/>
    <property type="evidence" value="ECO:0007669"/>
    <property type="project" value="InterPro"/>
</dbReference>
<dbReference type="SUPFAM" id="SSF47954">
    <property type="entry name" value="Cyclin-like"/>
    <property type="match status" value="1"/>
</dbReference>
<dbReference type="EMBL" id="JAPDFW010000001">
    <property type="protein sequence ID" value="KAJ5080797.1"/>
    <property type="molecule type" value="Genomic_DNA"/>
</dbReference>
<dbReference type="Proteomes" id="UP001149090">
    <property type="component" value="Unassembled WGS sequence"/>
</dbReference>
<accession>A0A9Q0LXT2</accession>
<name>A0A9Q0LXT2_ANAIG</name>
<protein>
    <submittedName>
        <fullName evidence="3">Cyclin y isoform a</fullName>
    </submittedName>
</protein>
<evidence type="ECO:0000313" key="3">
    <source>
        <dbReference type="EMBL" id="KAJ5080797.1"/>
    </source>
</evidence>
<dbReference type="Pfam" id="PF08613">
    <property type="entry name" value="Cyclin"/>
    <property type="match status" value="1"/>
</dbReference>
<organism evidence="3 4">
    <name type="scientific">Anaeramoeba ignava</name>
    <name type="common">Anaerobic marine amoeba</name>
    <dbReference type="NCBI Taxonomy" id="1746090"/>
    <lineage>
        <taxon>Eukaryota</taxon>
        <taxon>Metamonada</taxon>
        <taxon>Anaeramoebidae</taxon>
        <taxon>Anaeramoeba</taxon>
    </lineage>
</organism>
<evidence type="ECO:0000259" key="2">
    <source>
        <dbReference type="SMART" id="SM00385"/>
    </source>
</evidence>
<comment type="caution">
    <text evidence="3">The sequence shown here is derived from an EMBL/GenBank/DDBJ whole genome shotgun (WGS) entry which is preliminary data.</text>
</comment>
<evidence type="ECO:0000313" key="4">
    <source>
        <dbReference type="Proteomes" id="UP001149090"/>
    </source>
</evidence>
<dbReference type="InterPro" id="IPR013763">
    <property type="entry name" value="Cyclin-like_dom"/>
</dbReference>
<dbReference type="Gene3D" id="1.10.472.10">
    <property type="entry name" value="Cyclin-like"/>
    <property type="match status" value="1"/>
</dbReference>
<feature type="compositionally biased region" description="Acidic residues" evidence="1">
    <location>
        <begin position="1"/>
        <end position="19"/>
    </location>
</feature>
<dbReference type="InterPro" id="IPR013922">
    <property type="entry name" value="Cyclin_PHO80-like"/>
</dbReference>
<proteinExistence type="predicted"/>
<dbReference type="PANTHER" id="PTHR14248">
    <property type="entry name" value="CYCLIN Y, ISOFORM A"/>
    <property type="match status" value="1"/>
</dbReference>
<dbReference type="OrthoDB" id="10250320at2759"/>
<feature type="domain" description="Cyclin-like" evidence="2">
    <location>
        <begin position="136"/>
        <end position="221"/>
    </location>
</feature>
<feature type="region of interest" description="Disordered" evidence="1">
    <location>
        <begin position="1"/>
        <end position="26"/>
    </location>
</feature>
<evidence type="ECO:0000256" key="1">
    <source>
        <dbReference type="SAM" id="MobiDB-lite"/>
    </source>
</evidence>
<dbReference type="InterPro" id="IPR036915">
    <property type="entry name" value="Cyclin-like_sf"/>
</dbReference>
<dbReference type="AlphaFoldDB" id="A0A9Q0LXT2"/>